<comment type="catalytic activity">
    <reaction evidence="7 8">
        <text>L-glutamyl-tRNA(Gln) + L-glutamine + ATP + H2O = L-glutaminyl-tRNA(Gln) + L-glutamate + ADP + phosphate + H(+)</text>
        <dbReference type="Rhea" id="RHEA:17521"/>
        <dbReference type="Rhea" id="RHEA-COMP:9681"/>
        <dbReference type="Rhea" id="RHEA-COMP:9684"/>
        <dbReference type="ChEBI" id="CHEBI:15377"/>
        <dbReference type="ChEBI" id="CHEBI:15378"/>
        <dbReference type="ChEBI" id="CHEBI:29985"/>
        <dbReference type="ChEBI" id="CHEBI:30616"/>
        <dbReference type="ChEBI" id="CHEBI:43474"/>
        <dbReference type="ChEBI" id="CHEBI:58359"/>
        <dbReference type="ChEBI" id="CHEBI:78520"/>
        <dbReference type="ChEBI" id="CHEBI:78521"/>
        <dbReference type="ChEBI" id="CHEBI:456216"/>
    </reaction>
</comment>
<keyword evidence="5 8" id="KW-0648">Protein biosynthesis</keyword>
<dbReference type="FunFam" id="1.10.10.410:FF:000001">
    <property type="entry name" value="Aspartyl/glutamyl-tRNA(Asn/Gln) amidotransferase subunit B"/>
    <property type="match status" value="1"/>
</dbReference>
<dbReference type="GO" id="GO:0032543">
    <property type="term" value="P:mitochondrial translation"/>
    <property type="evidence" value="ECO:0007669"/>
    <property type="project" value="UniProtKB-UniRule"/>
</dbReference>
<dbReference type="PANTHER" id="PTHR11659:SF0">
    <property type="entry name" value="GLUTAMYL-TRNA(GLN) AMIDOTRANSFERASE SUBUNIT B, MITOCHONDRIAL"/>
    <property type="match status" value="1"/>
</dbReference>
<evidence type="ECO:0000256" key="7">
    <source>
        <dbReference type="ARBA" id="ARBA00047913"/>
    </source>
</evidence>
<keyword evidence="2 8" id="KW-0436">Ligase</keyword>
<dbReference type="RefSeq" id="XP_001944224.1">
    <property type="nucleotide sequence ID" value="XM_001944189.4"/>
</dbReference>
<comment type="subunit">
    <text evidence="8">Subunit of the heterotrimeric GatCAB amidotransferase (AdT) complex, composed of A, B and C subunits.</text>
</comment>
<comment type="function">
    <text evidence="8">Allows the formation of correctly charged Gln-tRNA(Gln) through the transamidation of misacylated Glu-tRNA(Gln) in the mitochondria. The reaction takes place in the presence of glutamine and ATP through an activated gamma-phospho-Glu-tRNA(Gln).</text>
</comment>
<sequence>MYIRKLLMKHTLQQVLNRHKLSRNKSMKTFDKNKWKSVVGLEIHAQISSESKLFSAAGTKFDAVVNSQVALFDAAIPGTLPSINEKCVEAAILTALVLGCNINKVSSFDRKHYFYADMPAGYQITQQFHPLAENGQLTFHVIDENINKVPYSKTSLIKQVQLEQDSGRTIHDDSTKTSLIDLNRAGTGLMELVFEPDLCNGLEASALVKELLLIFERIKTCSGRMEEGALRVDANVSITDSDQLGTRTEIKNLGSIRAVQLAVDYEIFRQLNLVKEEKEVVNETRGWDSVTNKTVSMRDKEVLQDYRFMPEPNLLPLNLNMFDINKLQTKIPELPTVTRNNIMSKYGFNIRKTTTLMNEPVLLSMFFEIMNYDTFRNPSRVWNVLTIEFMTELNKRSIEPKRSEIPSSIIGEIVDLLDNKLVNLVHARKVIAKIFDEKNKSPSQIVEENNWQQISDVEEIDKLCKEIMLEYPKAVKDYRRGKLQAKQFLINHIAKKTNDRANLALVSKKLEEFLNNY</sequence>
<dbReference type="CTD" id="5188"/>
<evidence type="ECO:0000256" key="2">
    <source>
        <dbReference type="ARBA" id="ARBA00022598"/>
    </source>
</evidence>
<evidence type="ECO:0000256" key="8">
    <source>
        <dbReference type="HAMAP-Rule" id="MF_03147"/>
    </source>
</evidence>
<dbReference type="Gene3D" id="1.10.10.410">
    <property type="match status" value="1"/>
</dbReference>
<keyword evidence="11" id="KW-1185">Reference proteome</keyword>
<dbReference type="GO" id="GO:0070681">
    <property type="term" value="P:glutaminyl-tRNAGln biosynthesis via transamidation"/>
    <property type="evidence" value="ECO:0007669"/>
    <property type="project" value="UniProtKB-UniRule"/>
</dbReference>
<keyword evidence="4 8" id="KW-0067">ATP-binding</keyword>
<dbReference type="SUPFAM" id="SSF89095">
    <property type="entry name" value="GatB/YqeY motif"/>
    <property type="match status" value="1"/>
</dbReference>
<evidence type="ECO:0000256" key="3">
    <source>
        <dbReference type="ARBA" id="ARBA00022741"/>
    </source>
</evidence>
<dbReference type="GO" id="GO:0050567">
    <property type="term" value="F:glutaminyl-tRNA synthase (glutamine-hydrolyzing) activity"/>
    <property type="evidence" value="ECO:0007669"/>
    <property type="project" value="UniProtKB-UniRule"/>
</dbReference>
<reference evidence="11" key="1">
    <citation type="submission" date="2010-06" db="EMBL/GenBank/DDBJ databases">
        <authorList>
            <person name="Jiang H."/>
            <person name="Abraham K."/>
            <person name="Ali S."/>
            <person name="Alsbrooks S.L."/>
            <person name="Anim B.N."/>
            <person name="Anosike U.S."/>
            <person name="Attaway T."/>
            <person name="Bandaranaike D.P."/>
            <person name="Battles P.K."/>
            <person name="Bell S.N."/>
            <person name="Bell A.V."/>
            <person name="Beltran B."/>
            <person name="Bickham C."/>
            <person name="Bustamante Y."/>
            <person name="Caleb T."/>
            <person name="Canada A."/>
            <person name="Cardenas V."/>
            <person name="Carter K."/>
            <person name="Chacko J."/>
            <person name="Chandrabose M.N."/>
            <person name="Chavez D."/>
            <person name="Chavez A."/>
            <person name="Chen L."/>
            <person name="Chu H.-S."/>
            <person name="Claassen K.J."/>
            <person name="Cockrell R."/>
            <person name="Collins M."/>
            <person name="Cooper J.A."/>
            <person name="Cree A."/>
            <person name="Curry S.M."/>
            <person name="Da Y."/>
            <person name="Dao M.D."/>
            <person name="Das B."/>
            <person name="Davila M.-L."/>
            <person name="Davy-Carroll L."/>
            <person name="Denson S."/>
            <person name="Dinh H."/>
            <person name="Ebong V.E."/>
            <person name="Edwards J.R."/>
            <person name="Egan A."/>
            <person name="El-Daye J."/>
            <person name="Escobedo L."/>
            <person name="Fernandez S."/>
            <person name="Fernando P.R."/>
            <person name="Flagg N."/>
            <person name="Forbes L.D."/>
            <person name="Fowler R.G."/>
            <person name="Fu Q."/>
            <person name="Gabisi R.A."/>
            <person name="Ganer J."/>
            <person name="Garbino Pronczuk A."/>
            <person name="Garcia R.M."/>
            <person name="Garner T."/>
            <person name="Garrett T.E."/>
            <person name="Gonzalez D.A."/>
            <person name="Hamid H."/>
            <person name="Hawkins E.S."/>
            <person name="Hirani K."/>
            <person name="Hogues M.E."/>
            <person name="Hollins B."/>
            <person name="Hsiao C.-H."/>
            <person name="Jabil R."/>
            <person name="James M.L."/>
            <person name="Jhangiani S.N."/>
            <person name="Johnson B."/>
            <person name="Johnson Q."/>
            <person name="Joshi V."/>
            <person name="Kalu J.B."/>
            <person name="Kam C."/>
            <person name="Kashfia A."/>
            <person name="Keebler J."/>
            <person name="Kisamo H."/>
            <person name="Kovar C.L."/>
            <person name="Lago L.A."/>
            <person name="Lai C.-Y."/>
            <person name="Laidlaw J."/>
            <person name="Lara F."/>
            <person name="Le T.-K."/>
            <person name="Lee S.L."/>
            <person name="Legall F.H."/>
            <person name="Lemon S.J."/>
            <person name="Lewis L.R."/>
            <person name="Li B."/>
            <person name="Liu Y."/>
            <person name="Liu Y.-S."/>
            <person name="Lopez J."/>
            <person name="Lozado R.J."/>
            <person name="Lu J."/>
            <person name="Madu R.C."/>
            <person name="Maheshwari M."/>
            <person name="Maheshwari R."/>
            <person name="Malloy K."/>
            <person name="Martinez E."/>
            <person name="Mathew T."/>
            <person name="Mercado I.C."/>
            <person name="Mercado C."/>
            <person name="Meyer B."/>
            <person name="Montgomery K."/>
            <person name="Morgan M.B."/>
            <person name="Munidasa M."/>
            <person name="Nazareth L.V."/>
            <person name="Nelson J."/>
            <person name="Ng B.M."/>
            <person name="Nguyen N.B."/>
            <person name="Nguyen P.Q."/>
            <person name="Nguyen T."/>
            <person name="Obregon M."/>
            <person name="Okwuonu G.O."/>
            <person name="Onwere C.G."/>
            <person name="Orozco G."/>
            <person name="Parra A."/>
            <person name="Patel S."/>
            <person name="Patil S."/>
            <person name="Perez A."/>
            <person name="Perez Y."/>
            <person name="Pham C."/>
            <person name="Primus E.L."/>
            <person name="Pu L.-L."/>
            <person name="Puazo M."/>
            <person name="Qin X."/>
            <person name="Quiroz J.B."/>
            <person name="Reese J."/>
            <person name="Richards S."/>
            <person name="Rives C.M."/>
            <person name="Robberts R."/>
            <person name="Ruiz S.J."/>
            <person name="Ruiz M.J."/>
            <person name="Santibanez J."/>
            <person name="Schneider B.W."/>
            <person name="Sisson I."/>
            <person name="Smith M."/>
            <person name="Sodergren E."/>
            <person name="Song X.-Z."/>
            <person name="Song B.B."/>
            <person name="Summersgill H."/>
            <person name="Thelus R."/>
            <person name="Thornton R.D."/>
            <person name="Trejos Z.Y."/>
            <person name="Usmani K."/>
            <person name="Vattathil S."/>
            <person name="Villasana D."/>
            <person name="Walker D.L."/>
            <person name="Wang S."/>
            <person name="Wang K."/>
            <person name="White C.S."/>
            <person name="Williams A.C."/>
            <person name="Williamson J."/>
            <person name="Wilson K."/>
            <person name="Woghiren I.O."/>
            <person name="Woodworth J.R."/>
            <person name="Worley K.C."/>
            <person name="Wright R.A."/>
            <person name="Wu W."/>
            <person name="Young L."/>
            <person name="Zhang L."/>
            <person name="Zhang J."/>
            <person name="Zhu Y."/>
            <person name="Muzny D.M."/>
            <person name="Weinstock G."/>
            <person name="Gibbs R.A."/>
        </authorList>
    </citation>
    <scope>NUCLEOTIDE SEQUENCE [LARGE SCALE GENOMIC DNA]</scope>
    <source>
        <strain evidence="11">LSR1</strain>
    </source>
</reference>
<dbReference type="AlphaFoldDB" id="A0A8R2A2M5"/>
<dbReference type="NCBIfam" id="NF004012">
    <property type="entry name" value="PRK05477.1-2"/>
    <property type="match status" value="1"/>
</dbReference>
<evidence type="ECO:0000259" key="9">
    <source>
        <dbReference type="SMART" id="SM00845"/>
    </source>
</evidence>
<dbReference type="PANTHER" id="PTHR11659">
    <property type="entry name" value="GLUTAMYL-TRNA GLN AMIDOTRANSFERASE SUBUNIT B MITOCHONDRIAL AND PROKARYOTIC PET112-RELATED"/>
    <property type="match status" value="1"/>
</dbReference>
<dbReference type="GO" id="GO:0030956">
    <property type="term" value="C:glutamyl-tRNA(Gln) amidotransferase complex"/>
    <property type="evidence" value="ECO:0007669"/>
    <property type="project" value="UniProtKB-UniRule"/>
</dbReference>
<dbReference type="KEGG" id="api:100160636"/>
<name>A0A8R2A2M5_ACYPI</name>
<protein>
    <recommendedName>
        <fullName evidence="8">Glutamyl-tRNA(Gln) amidotransferase subunit B, mitochondrial</fullName>
        <shortName evidence="8">Glu-AdT subunit B</shortName>
        <ecNumber evidence="8">6.3.5.-</ecNumber>
    </recommendedName>
</protein>
<comment type="subcellular location">
    <subcellularLocation>
        <location evidence="8">Mitochondrion</location>
    </subcellularLocation>
</comment>
<evidence type="ECO:0000313" key="10">
    <source>
        <dbReference type="EnsemblMetazoa" id="XP_001944224.1"/>
    </source>
</evidence>
<dbReference type="InterPro" id="IPR023168">
    <property type="entry name" value="GatB_Yqey_C_2"/>
</dbReference>
<dbReference type="NCBIfam" id="TIGR00133">
    <property type="entry name" value="gatB"/>
    <property type="match status" value="1"/>
</dbReference>
<keyword evidence="3 8" id="KW-0547">Nucleotide-binding</keyword>
<organism evidence="10 11">
    <name type="scientific">Acyrthosiphon pisum</name>
    <name type="common">Pea aphid</name>
    <dbReference type="NCBI Taxonomy" id="7029"/>
    <lineage>
        <taxon>Eukaryota</taxon>
        <taxon>Metazoa</taxon>
        <taxon>Ecdysozoa</taxon>
        <taxon>Arthropoda</taxon>
        <taxon>Hexapoda</taxon>
        <taxon>Insecta</taxon>
        <taxon>Pterygota</taxon>
        <taxon>Neoptera</taxon>
        <taxon>Paraneoptera</taxon>
        <taxon>Hemiptera</taxon>
        <taxon>Sternorrhyncha</taxon>
        <taxon>Aphidomorpha</taxon>
        <taxon>Aphidoidea</taxon>
        <taxon>Aphididae</taxon>
        <taxon>Macrosiphini</taxon>
        <taxon>Acyrthosiphon</taxon>
    </lineage>
</organism>
<dbReference type="InterPro" id="IPR003789">
    <property type="entry name" value="Asn/Gln_tRNA_amidoTrase-B-like"/>
</dbReference>
<dbReference type="InterPro" id="IPR017959">
    <property type="entry name" value="Asn/Gln-tRNA_amidoTrfase_suB/E"/>
</dbReference>
<dbReference type="HAMAP" id="MF_00121">
    <property type="entry name" value="GatB"/>
    <property type="match status" value="1"/>
</dbReference>
<comment type="catalytic activity">
    <reaction evidence="6">
        <text>L-aspartyl-tRNA(Asn) + L-glutamine + ATP + H2O = L-asparaginyl-tRNA(Asn) + L-glutamate + ADP + phosphate + 2 H(+)</text>
        <dbReference type="Rhea" id="RHEA:14513"/>
        <dbReference type="Rhea" id="RHEA-COMP:9674"/>
        <dbReference type="Rhea" id="RHEA-COMP:9677"/>
        <dbReference type="ChEBI" id="CHEBI:15377"/>
        <dbReference type="ChEBI" id="CHEBI:15378"/>
        <dbReference type="ChEBI" id="CHEBI:29985"/>
        <dbReference type="ChEBI" id="CHEBI:30616"/>
        <dbReference type="ChEBI" id="CHEBI:43474"/>
        <dbReference type="ChEBI" id="CHEBI:58359"/>
        <dbReference type="ChEBI" id="CHEBI:78515"/>
        <dbReference type="ChEBI" id="CHEBI:78516"/>
        <dbReference type="ChEBI" id="CHEBI:456216"/>
    </reaction>
</comment>
<feature type="domain" description="Asn/Gln amidotransferase" evidence="9">
    <location>
        <begin position="365"/>
        <end position="514"/>
    </location>
</feature>
<accession>A0A8R2A2M5</accession>
<dbReference type="GO" id="GO:0005524">
    <property type="term" value="F:ATP binding"/>
    <property type="evidence" value="ECO:0007669"/>
    <property type="project" value="UniProtKB-KW"/>
</dbReference>
<dbReference type="EnsemblMetazoa" id="XM_001944189.5">
    <property type="protein sequence ID" value="XP_001944224.1"/>
    <property type="gene ID" value="LOC100160636"/>
</dbReference>
<evidence type="ECO:0000256" key="4">
    <source>
        <dbReference type="ARBA" id="ARBA00022840"/>
    </source>
</evidence>
<proteinExistence type="inferred from homology"/>
<evidence type="ECO:0000313" key="11">
    <source>
        <dbReference type="Proteomes" id="UP000007819"/>
    </source>
</evidence>
<dbReference type="SUPFAM" id="SSF55931">
    <property type="entry name" value="Glutamine synthetase/guanido kinase"/>
    <property type="match status" value="1"/>
</dbReference>
<comment type="similarity">
    <text evidence="1 8">Belongs to the GatB/GatE family. GatB subfamily.</text>
</comment>
<dbReference type="EC" id="6.3.5.-" evidence="8"/>
<reference evidence="10" key="2">
    <citation type="submission" date="2022-06" db="UniProtKB">
        <authorList>
            <consortium name="EnsemblMetazoa"/>
        </authorList>
    </citation>
    <scope>IDENTIFICATION</scope>
</reference>
<dbReference type="NCBIfam" id="NF004014">
    <property type="entry name" value="PRK05477.1-4"/>
    <property type="match status" value="1"/>
</dbReference>
<dbReference type="Pfam" id="PF02637">
    <property type="entry name" value="GatB_Yqey"/>
    <property type="match status" value="1"/>
</dbReference>
<dbReference type="GeneID" id="100160636"/>
<keyword evidence="8" id="KW-0496">Mitochondrion</keyword>
<evidence type="ECO:0000256" key="5">
    <source>
        <dbReference type="ARBA" id="ARBA00022917"/>
    </source>
</evidence>
<dbReference type="OrthoDB" id="1722066at2759"/>
<dbReference type="Pfam" id="PF02934">
    <property type="entry name" value="GatB_N"/>
    <property type="match status" value="1"/>
</dbReference>
<dbReference type="InterPro" id="IPR006075">
    <property type="entry name" value="Asn/Gln-tRNA_Trfase_suB/E_cat"/>
</dbReference>
<evidence type="ECO:0000256" key="6">
    <source>
        <dbReference type="ARBA" id="ARBA00047380"/>
    </source>
</evidence>
<dbReference type="Proteomes" id="UP000007819">
    <property type="component" value="Chromosome A3"/>
</dbReference>
<dbReference type="GO" id="GO:0005739">
    <property type="term" value="C:mitochondrion"/>
    <property type="evidence" value="ECO:0007669"/>
    <property type="project" value="UniProtKB-SubCell"/>
</dbReference>
<dbReference type="InterPro" id="IPR014746">
    <property type="entry name" value="Gln_synth/guanido_kin_cat_dom"/>
</dbReference>
<dbReference type="SMART" id="SM00845">
    <property type="entry name" value="GatB_Yqey"/>
    <property type="match status" value="1"/>
</dbReference>
<dbReference type="OMA" id="ARKWWMG"/>
<dbReference type="InterPro" id="IPR004413">
    <property type="entry name" value="GatB"/>
</dbReference>
<evidence type="ECO:0000256" key="1">
    <source>
        <dbReference type="ARBA" id="ARBA00005306"/>
    </source>
</evidence>
<dbReference type="InterPro" id="IPR018027">
    <property type="entry name" value="Asn/Gln_amidotransferase"/>
</dbReference>